<dbReference type="EMBL" id="WNLA01000001">
    <property type="protein sequence ID" value="MTW01163.1"/>
    <property type="molecule type" value="Genomic_DNA"/>
</dbReference>
<protein>
    <submittedName>
        <fullName evidence="3">DUF4212 domain-containing protein</fullName>
    </submittedName>
</protein>
<dbReference type="OrthoDB" id="9797746at2"/>
<organism evidence="3 4">
    <name type="scientific">Pseudoduganella ginsengisoli</name>
    <dbReference type="NCBI Taxonomy" id="1462440"/>
    <lineage>
        <taxon>Bacteria</taxon>
        <taxon>Pseudomonadati</taxon>
        <taxon>Pseudomonadota</taxon>
        <taxon>Betaproteobacteria</taxon>
        <taxon>Burkholderiales</taxon>
        <taxon>Oxalobacteraceae</taxon>
        <taxon>Telluria group</taxon>
        <taxon>Pseudoduganella</taxon>
    </lineage>
</organism>
<evidence type="ECO:0000256" key="1">
    <source>
        <dbReference type="SAM" id="Phobius"/>
    </source>
</evidence>
<keyword evidence="1" id="KW-1133">Transmembrane helix</keyword>
<evidence type="ECO:0000313" key="3">
    <source>
        <dbReference type="EMBL" id="MTW01163.1"/>
    </source>
</evidence>
<dbReference type="Pfam" id="PF13937">
    <property type="entry name" value="DUF4212"/>
    <property type="match status" value="1"/>
</dbReference>
<keyword evidence="1" id="KW-0472">Membrane</keyword>
<dbReference type="NCBIfam" id="TIGR03647">
    <property type="entry name" value="Na_symport_sm"/>
    <property type="match status" value="1"/>
</dbReference>
<dbReference type="Proteomes" id="UP000484015">
    <property type="component" value="Unassembled WGS sequence"/>
</dbReference>
<gene>
    <name evidence="3" type="ORF">GM668_03575</name>
</gene>
<dbReference type="InterPro" id="IPR019886">
    <property type="entry name" value="Na_symporter_ssu"/>
</dbReference>
<keyword evidence="4" id="KW-1185">Reference proteome</keyword>
<keyword evidence="1" id="KW-0812">Transmembrane</keyword>
<proteinExistence type="predicted"/>
<accession>A0A6L6PUG3</accession>
<feature type="domain" description="Sodium symporter small subunit" evidence="2">
    <location>
        <begin position="13"/>
        <end position="86"/>
    </location>
</feature>
<reference evidence="3 4" key="1">
    <citation type="submission" date="2019-11" db="EMBL/GenBank/DDBJ databases">
        <title>Type strains purchased from KCTC, JCM and DSMZ.</title>
        <authorList>
            <person name="Lu H."/>
        </authorList>
    </citation>
    <scope>NUCLEOTIDE SEQUENCE [LARGE SCALE GENOMIC DNA]</scope>
    <source>
        <strain evidence="3 4">KCTC 42409</strain>
    </source>
</reference>
<evidence type="ECO:0000259" key="2">
    <source>
        <dbReference type="Pfam" id="PF13937"/>
    </source>
</evidence>
<feature type="transmembrane region" description="Helical" evidence="1">
    <location>
        <begin position="54"/>
        <end position="76"/>
    </location>
</feature>
<evidence type="ECO:0000313" key="4">
    <source>
        <dbReference type="Proteomes" id="UP000484015"/>
    </source>
</evidence>
<feature type="transmembrane region" description="Helical" evidence="1">
    <location>
        <begin position="21"/>
        <end position="42"/>
    </location>
</feature>
<sequence length="93" mass="10841">MMMNNELLRQLRNEHWRKTRQITAVLLLLWAATIFGAVFFAREMSGMTLFGWPLSFYLAAQGALLVFLAIIGGYAWRMRALDQRYRAIARSTR</sequence>
<name>A0A6L6PUG3_9BURK</name>
<comment type="caution">
    <text evidence="3">The sequence shown here is derived from an EMBL/GenBank/DDBJ whole genome shotgun (WGS) entry which is preliminary data.</text>
</comment>
<dbReference type="AlphaFoldDB" id="A0A6L6PUG3"/>
<dbReference type="RefSeq" id="WP_155437507.1">
    <property type="nucleotide sequence ID" value="NZ_WNLA01000001.1"/>
</dbReference>